<evidence type="ECO:0000256" key="15">
    <source>
        <dbReference type="ARBA" id="ARBA00048679"/>
    </source>
</evidence>
<evidence type="ECO:0000256" key="6">
    <source>
        <dbReference type="ARBA" id="ARBA00022729"/>
    </source>
</evidence>
<dbReference type="SUPFAM" id="SSF56112">
    <property type="entry name" value="Protein kinase-like (PK-like)"/>
    <property type="match status" value="1"/>
</dbReference>
<keyword evidence="20" id="KW-1185">Reference proteome</keyword>
<dbReference type="FunFam" id="2.60.120.430:FF:000003">
    <property type="entry name" value="FERONIA receptor-like kinase"/>
    <property type="match status" value="1"/>
</dbReference>
<dbReference type="InterPro" id="IPR011009">
    <property type="entry name" value="Kinase-like_dom_sf"/>
</dbReference>
<dbReference type="CDD" id="cd14066">
    <property type="entry name" value="STKc_IRAK"/>
    <property type="match status" value="1"/>
</dbReference>
<keyword evidence="11 17" id="KW-0472">Membrane</keyword>
<protein>
    <recommendedName>
        <fullName evidence="2">non-specific serine/threonine protein kinase</fullName>
        <ecNumber evidence="2">2.7.11.1</ecNumber>
    </recommendedName>
</protein>
<dbReference type="FunFam" id="3.30.200.20:FF:000039">
    <property type="entry name" value="receptor-like protein kinase FERONIA"/>
    <property type="match status" value="1"/>
</dbReference>
<dbReference type="SMART" id="SM00220">
    <property type="entry name" value="S_TKc"/>
    <property type="match status" value="1"/>
</dbReference>
<keyword evidence="3" id="KW-0723">Serine/threonine-protein kinase</keyword>
<dbReference type="InterPro" id="IPR008271">
    <property type="entry name" value="Ser/Thr_kinase_AS"/>
</dbReference>
<accession>A0AAV0ZE57</accession>
<evidence type="ECO:0000256" key="8">
    <source>
        <dbReference type="ARBA" id="ARBA00022777"/>
    </source>
</evidence>
<evidence type="ECO:0000256" key="4">
    <source>
        <dbReference type="ARBA" id="ARBA00022679"/>
    </source>
</evidence>
<evidence type="ECO:0000256" key="13">
    <source>
        <dbReference type="ARBA" id="ARBA00023180"/>
    </source>
</evidence>
<evidence type="ECO:0000256" key="2">
    <source>
        <dbReference type="ARBA" id="ARBA00012513"/>
    </source>
</evidence>
<keyword evidence="13" id="KW-0325">Glycoprotein</keyword>
<keyword evidence="9 16" id="KW-0067">ATP-binding</keyword>
<dbReference type="PANTHER" id="PTHR34590:SF5">
    <property type="entry name" value="OS04G0586500 PROTEIN"/>
    <property type="match status" value="1"/>
</dbReference>
<evidence type="ECO:0000313" key="19">
    <source>
        <dbReference type="EMBL" id="CAI8595548.1"/>
    </source>
</evidence>
<keyword evidence="8" id="KW-0418">Kinase</keyword>
<evidence type="ECO:0000256" key="3">
    <source>
        <dbReference type="ARBA" id="ARBA00022527"/>
    </source>
</evidence>
<reference evidence="19 20" key="1">
    <citation type="submission" date="2023-01" db="EMBL/GenBank/DDBJ databases">
        <authorList>
            <person name="Kreplak J."/>
        </authorList>
    </citation>
    <scope>NUCLEOTIDE SEQUENCE [LARGE SCALE GENOMIC DNA]</scope>
</reference>
<comment type="catalytic activity">
    <reaction evidence="15">
        <text>L-seryl-[protein] + ATP = O-phospho-L-seryl-[protein] + ADP + H(+)</text>
        <dbReference type="Rhea" id="RHEA:17989"/>
        <dbReference type="Rhea" id="RHEA-COMP:9863"/>
        <dbReference type="Rhea" id="RHEA-COMP:11604"/>
        <dbReference type="ChEBI" id="CHEBI:15378"/>
        <dbReference type="ChEBI" id="CHEBI:29999"/>
        <dbReference type="ChEBI" id="CHEBI:30616"/>
        <dbReference type="ChEBI" id="CHEBI:83421"/>
        <dbReference type="ChEBI" id="CHEBI:456216"/>
        <dbReference type="EC" id="2.7.11.1"/>
    </reaction>
</comment>
<dbReference type="Gene3D" id="3.30.200.20">
    <property type="entry name" value="Phosphorylase Kinase, domain 1"/>
    <property type="match status" value="1"/>
</dbReference>
<dbReference type="PROSITE" id="PS00108">
    <property type="entry name" value="PROTEIN_KINASE_ST"/>
    <property type="match status" value="1"/>
</dbReference>
<dbReference type="FunFam" id="2.60.120.430:FF:000007">
    <property type="entry name" value="FERONIA receptor-like kinase"/>
    <property type="match status" value="1"/>
</dbReference>
<dbReference type="AlphaFoldDB" id="A0AAV0ZE57"/>
<evidence type="ECO:0000256" key="10">
    <source>
        <dbReference type="ARBA" id="ARBA00022989"/>
    </source>
</evidence>
<keyword evidence="10 17" id="KW-1133">Transmembrane helix</keyword>
<feature type="binding site" evidence="16">
    <location>
        <position position="558"/>
    </location>
    <ligand>
        <name>ATP</name>
        <dbReference type="ChEBI" id="CHEBI:30616"/>
    </ligand>
</feature>
<dbReference type="GO" id="GO:0004714">
    <property type="term" value="F:transmembrane receptor protein tyrosine kinase activity"/>
    <property type="evidence" value="ECO:0007669"/>
    <property type="project" value="InterPro"/>
</dbReference>
<evidence type="ECO:0000256" key="12">
    <source>
        <dbReference type="ARBA" id="ARBA00023170"/>
    </source>
</evidence>
<keyword evidence="4" id="KW-0808">Transferase</keyword>
<dbReference type="FunFam" id="1.10.510.10:FF:000287">
    <property type="entry name" value="probable LRR receptor-like serine/threonine-protein kinase RKF3"/>
    <property type="match status" value="1"/>
</dbReference>
<feature type="transmembrane region" description="Helical" evidence="17">
    <location>
        <begin position="462"/>
        <end position="483"/>
    </location>
</feature>
<feature type="domain" description="Protein kinase" evidence="18">
    <location>
        <begin position="529"/>
        <end position="810"/>
    </location>
</feature>
<evidence type="ECO:0000259" key="18">
    <source>
        <dbReference type="SMART" id="SM00220"/>
    </source>
</evidence>
<dbReference type="Proteomes" id="UP001157006">
    <property type="component" value="Chromosome 1S"/>
</dbReference>
<dbReference type="PROSITE" id="PS00107">
    <property type="entry name" value="PROTEIN_KINASE_ATP"/>
    <property type="match status" value="1"/>
</dbReference>
<dbReference type="Gene3D" id="2.60.120.430">
    <property type="entry name" value="Galactose-binding lectin"/>
    <property type="match status" value="2"/>
</dbReference>
<dbReference type="InterPro" id="IPR000719">
    <property type="entry name" value="Prot_kinase_dom"/>
</dbReference>
<dbReference type="GO" id="GO:0004674">
    <property type="term" value="F:protein serine/threonine kinase activity"/>
    <property type="evidence" value="ECO:0007669"/>
    <property type="project" value="UniProtKB-KW"/>
</dbReference>
<evidence type="ECO:0000256" key="14">
    <source>
        <dbReference type="ARBA" id="ARBA00047899"/>
    </source>
</evidence>
<proteinExistence type="predicted"/>
<keyword evidence="7 16" id="KW-0547">Nucleotide-binding</keyword>
<dbReference type="PANTHER" id="PTHR34590">
    <property type="entry name" value="OS03G0124300 PROTEIN-RELATED"/>
    <property type="match status" value="1"/>
</dbReference>
<organism evidence="19 20">
    <name type="scientific">Vicia faba</name>
    <name type="common">Broad bean</name>
    <name type="synonym">Faba vulgaris</name>
    <dbReference type="NCBI Taxonomy" id="3906"/>
    <lineage>
        <taxon>Eukaryota</taxon>
        <taxon>Viridiplantae</taxon>
        <taxon>Streptophyta</taxon>
        <taxon>Embryophyta</taxon>
        <taxon>Tracheophyta</taxon>
        <taxon>Spermatophyta</taxon>
        <taxon>Magnoliopsida</taxon>
        <taxon>eudicotyledons</taxon>
        <taxon>Gunneridae</taxon>
        <taxon>Pentapetalae</taxon>
        <taxon>rosids</taxon>
        <taxon>fabids</taxon>
        <taxon>Fabales</taxon>
        <taxon>Fabaceae</taxon>
        <taxon>Papilionoideae</taxon>
        <taxon>50 kb inversion clade</taxon>
        <taxon>NPAAA clade</taxon>
        <taxon>Hologalegina</taxon>
        <taxon>IRL clade</taxon>
        <taxon>Fabeae</taxon>
        <taxon>Vicia</taxon>
    </lineage>
</organism>
<dbReference type="InterPro" id="IPR045272">
    <property type="entry name" value="ANXUR1/2-like"/>
</dbReference>
<evidence type="ECO:0000256" key="7">
    <source>
        <dbReference type="ARBA" id="ARBA00022741"/>
    </source>
</evidence>
<dbReference type="Pfam" id="PF00069">
    <property type="entry name" value="Pkinase"/>
    <property type="match status" value="1"/>
</dbReference>
<evidence type="ECO:0000256" key="16">
    <source>
        <dbReference type="PROSITE-ProRule" id="PRU10141"/>
    </source>
</evidence>
<dbReference type="EC" id="2.7.11.1" evidence="2"/>
<dbReference type="Gene3D" id="1.10.510.10">
    <property type="entry name" value="Transferase(Phosphotransferase) domain 1"/>
    <property type="match status" value="1"/>
</dbReference>
<evidence type="ECO:0000256" key="9">
    <source>
        <dbReference type="ARBA" id="ARBA00022840"/>
    </source>
</evidence>
<dbReference type="EMBL" id="OX451735">
    <property type="protein sequence ID" value="CAI8595548.1"/>
    <property type="molecule type" value="Genomic_DNA"/>
</dbReference>
<dbReference type="InterPro" id="IPR024788">
    <property type="entry name" value="Malectin-like_Carb-bd_dom"/>
</dbReference>
<sequence length="846" mass="95316">MLHKHMNLVTCFIIYYTFTSNFNYIIHSQLLVGADNNTSYVPSENIVLNCGSNTSQLVQYDGRFWIGDIHSPYLPSNDFINNSLIATSPSNHQSIPQVPYMTARIFLSQFTYRFNLTSGPKFIRLYFYPFSYLDFNISKAFLSVTAANFTLLHNFSVSLNADYFNLAYLMKEFVVHVEGNSLELTFAPSSNASDAYAFVNGIEIVSMPNGLYINGDDSPLPLVGHDPSVVYIYNDTAMENLYRLNVGGEQILPIYDTGMFRNWDIDDSYIFGAEYGIKHFGENMKVLYKDVPSYTAPSDVYRTSRSMTPFGKGLVNLNYNKTWFFSVDSGFRYLVRLHFCENDYIITKINEVVFSVFLNNQTAEEQVDPVGISGGPGIPVYKDYVVMVPKDSDAKQDLWLDLHPDKYSKPEYYNAYLNGVEIFKLSYVDAKSLAGLNPSEKKFGSSTMVTPHDVKNSKKHTFVFIGCGLIAVVIPILLCLVLLKFKVIKARRFMSSCVVQPNHNVKAKKPASLCCQFSLEEIKIATNDFNEALLIGRGGFGSVYKGSFDGSASFVAIKRADPMSQQGVVEFETEIHLLSFVSHNSIVSLLGYCNEDDEMILVYDFMPNGTLYDHLHSKQRDQQHQPHLSWIQRLEICIGVARGLHYLHTGTKQKIIHRDIKTTNILLDHNWVAKISDFGLSKESYTSLSATAVKGSTGYVDPEYYQCGMLTEKSDLYSLGVVLLEVLSSRQALSPCEEEDDDDDDEHLNLAEWAKFCYENGNVEEIVDPNLEGKIVKECLELYLGVAMECLAERGAERPTSGNVLQNLLMAMKFQKNGGNVQNVTQEYSDLTPGIEFSDIVMPVGR</sequence>
<evidence type="ECO:0000256" key="5">
    <source>
        <dbReference type="ARBA" id="ARBA00022692"/>
    </source>
</evidence>
<dbReference type="Pfam" id="PF12819">
    <property type="entry name" value="Malectin_like"/>
    <property type="match status" value="1"/>
</dbReference>
<gene>
    <name evidence="19" type="ORF">VFH_I196200</name>
</gene>
<comment type="subcellular location">
    <subcellularLocation>
        <location evidence="1">Membrane</location>
        <topology evidence="1">Single-pass type I membrane protein</topology>
    </subcellularLocation>
</comment>
<evidence type="ECO:0000256" key="17">
    <source>
        <dbReference type="SAM" id="Phobius"/>
    </source>
</evidence>
<dbReference type="InterPro" id="IPR017441">
    <property type="entry name" value="Protein_kinase_ATP_BS"/>
</dbReference>
<keyword evidence="12" id="KW-0675">Receptor</keyword>
<evidence type="ECO:0000256" key="11">
    <source>
        <dbReference type="ARBA" id="ARBA00023136"/>
    </source>
</evidence>
<keyword evidence="6" id="KW-0732">Signal</keyword>
<evidence type="ECO:0000256" key="1">
    <source>
        <dbReference type="ARBA" id="ARBA00004479"/>
    </source>
</evidence>
<keyword evidence="5 17" id="KW-0812">Transmembrane</keyword>
<comment type="catalytic activity">
    <reaction evidence="14">
        <text>L-threonyl-[protein] + ATP = O-phospho-L-threonyl-[protein] + ADP + H(+)</text>
        <dbReference type="Rhea" id="RHEA:46608"/>
        <dbReference type="Rhea" id="RHEA-COMP:11060"/>
        <dbReference type="Rhea" id="RHEA-COMP:11605"/>
        <dbReference type="ChEBI" id="CHEBI:15378"/>
        <dbReference type="ChEBI" id="CHEBI:30013"/>
        <dbReference type="ChEBI" id="CHEBI:30616"/>
        <dbReference type="ChEBI" id="CHEBI:61977"/>
        <dbReference type="ChEBI" id="CHEBI:456216"/>
        <dbReference type="EC" id="2.7.11.1"/>
    </reaction>
</comment>
<dbReference type="GO" id="GO:0016020">
    <property type="term" value="C:membrane"/>
    <property type="evidence" value="ECO:0007669"/>
    <property type="project" value="UniProtKB-SubCell"/>
</dbReference>
<name>A0AAV0ZE57_VICFA</name>
<evidence type="ECO:0000313" key="20">
    <source>
        <dbReference type="Proteomes" id="UP001157006"/>
    </source>
</evidence>
<dbReference type="GO" id="GO:0005524">
    <property type="term" value="F:ATP binding"/>
    <property type="evidence" value="ECO:0007669"/>
    <property type="project" value="UniProtKB-UniRule"/>
</dbReference>